<keyword evidence="1" id="KW-0472">Membrane</keyword>
<feature type="transmembrane region" description="Helical" evidence="1">
    <location>
        <begin position="66"/>
        <end position="85"/>
    </location>
</feature>
<evidence type="ECO:0000256" key="1">
    <source>
        <dbReference type="SAM" id="Phobius"/>
    </source>
</evidence>
<proteinExistence type="predicted"/>
<keyword evidence="1" id="KW-1133">Transmembrane helix</keyword>
<evidence type="ECO:0000313" key="2">
    <source>
        <dbReference type="EMBL" id="KAL2292837.1"/>
    </source>
</evidence>
<reference evidence="2 3" key="1">
    <citation type="submission" date="2024-03" db="EMBL/GenBank/DDBJ databases">
        <title>A high-quality draft genome sequence of Diaporthe vaccinii, a causative agent of upright dieback and viscid rot disease in cranberry plants.</title>
        <authorList>
            <person name="Sarrasin M."/>
            <person name="Lang B.F."/>
            <person name="Burger G."/>
        </authorList>
    </citation>
    <scope>NUCLEOTIDE SEQUENCE [LARGE SCALE GENOMIC DNA]</scope>
    <source>
        <strain evidence="2 3">IS7</strain>
    </source>
</reference>
<accession>A0ABR4FDR6</accession>
<feature type="transmembrane region" description="Helical" evidence="1">
    <location>
        <begin position="267"/>
        <end position="285"/>
    </location>
</feature>
<keyword evidence="3" id="KW-1185">Reference proteome</keyword>
<organism evidence="2 3">
    <name type="scientific">Diaporthe vaccinii</name>
    <dbReference type="NCBI Taxonomy" id="105482"/>
    <lineage>
        <taxon>Eukaryota</taxon>
        <taxon>Fungi</taxon>
        <taxon>Dikarya</taxon>
        <taxon>Ascomycota</taxon>
        <taxon>Pezizomycotina</taxon>
        <taxon>Sordariomycetes</taxon>
        <taxon>Sordariomycetidae</taxon>
        <taxon>Diaporthales</taxon>
        <taxon>Diaporthaceae</taxon>
        <taxon>Diaporthe</taxon>
        <taxon>Diaporthe eres species complex</taxon>
    </lineage>
</organism>
<sequence>MFSQWDAQTHQRKLSVGDILKDNTWTRVMAMVDEDESDLAWFGGKVLLSTKLKSIFNSQASFGTTIGAPVLFLVGSFIYTVLGIQNGSLQDKETAHALALGMWWMTVPILAIMSCAMLASPNPSTLQGIVWDGGAIASREKSERSSWDSMKSKAEGFAMGRWILKQTERHRLVQSMYDGQFKTVTLWSRGPNKKRWVEEAIRDYTSHSEEHGDRLMSSNDVRKRLEMSLGDHFNIAAGSAVLLMIPSLLAFLTSYNTPRKGISCHSGTYLIYAITQVVECLIWGWEVWLKGLYHFATGCIQKLQKHMST</sequence>
<protein>
    <recommendedName>
        <fullName evidence="4">Integral membrane protein</fullName>
    </recommendedName>
</protein>
<name>A0ABR4FDR6_9PEZI</name>
<evidence type="ECO:0000313" key="3">
    <source>
        <dbReference type="Proteomes" id="UP001600888"/>
    </source>
</evidence>
<keyword evidence="1" id="KW-0812">Transmembrane</keyword>
<evidence type="ECO:0008006" key="4">
    <source>
        <dbReference type="Google" id="ProtNLM"/>
    </source>
</evidence>
<dbReference type="EMBL" id="JBAWTH010000002">
    <property type="protein sequence ID" value="KAL2292837.1"/>
    <property type="molecule type" value="Genomic_DNA"/>
</dbReference>
<gene>
    <name evidence="2" type="ORF">FJTKL_07893</name>
</gene>
<dbReference type="Proteomes" id="UP001600888">
    <property type="component" value="Unassembled WGS sequence"/>
</dbReference>
<comment type="caution">
    <text evidence="2">The sequence shown here is derived from an EMBL/GenBank/DDBJ whole genome shotgun (WGS) entry which is preliminary data.</text>
</comment>
<feature type="transmembrane region" description="Helical" evidence="1">
    <location>
        <begin position="233"/>
        <end position="255"/>
    </location>
</feature>
<feature type="transmembrane region" description="Helical" evidence="1">
    <location>
        <begin position="97"/>
        <end position="119"/>
    </location>
</feature>